<dbReference type="Proteomes" id="UP000008867">
    <property type="component" value="Chromosome 12"/>
</dbReference>
<reference evidence="1 2" key="1">
    <citation type="journal article" date="2010" name="Science">
        <title>Pathogenicity determinants in smut fungi revealed by genome comparison.</title>
        <authorList>
            <person name="Schirawski J."/>
            <person name="Mannhaupt G."/>
            <person name="Muench K."/>
            <person name="Brefort T."/>
            <person name="Schipper K."/>
            <person name="Doehlemann G."/>
            <person name="Di Stasio M."/>
            <person name="Roessel N."/>
            <person name="Mendoza-Mendoza A."/>
            <person name="Pester D."/>
            <person name="Mueller O."/>
            <person name="Winterberg B."/>
            <person name="Meyer E."/>
            <person name="Ghareeb H."/>
            <person name="Wollenberg T."/>
            <person name="Muensterkoetter M."/>
            <person name="Wong P."/>
            <person name="Walter M."/>
            <person name="Stukenbrock E."/>
            <person name="Gueldener U."/>
            <person name="Kahmann R."/>
        </authorList>
    </citation>
    <scope>NUCLEOTIDE SEQUENCE [LARGE SCALE GENOMIC DNA]</scope>
    <source>
        <strain evidence="2">SRZ2</strain>
    </source>
</reference>
<dbReference type="VEuPathDB" id="FungiDB:sr15148"/>
<dbReference type="EMBL" id="FQ311433">
    <property type="protein sequence ID" value="CBQ68887.1"/>
    <property type="molecule type" value="Genomic_DNA"/>
</dbReference>
<dbReference type="HOGENOM" id="CLU_2016704_0_0_1"/>
<keyword evidence="2" id="KW-1185">Reference proteome</keyword>
<dbReference type="AlphaFoldDB" id="E6ZNN6"/>
<protein>
    <submittedName>
        <fullName evidence="1">Uncharacterized protein</fullName>
    </submittedName>
</protein>
<gene>
    <name evidence="1" type="ORF">sr15148</name>
</gene>
<sequence length="123" mass="14219">MPRPLNFVVRIITNHGNKKVGTPAYRIMEVDVGDGKRTKLITMFGSVLYQISDQYNPLPEGSYAVLYDVEDFNRGGKPALRFKLKSSVARLTDFDADKWLDVIRWHEQMNERAKARQMLLTRC</sequence>
<proteinExistence type="predicted"/>
<evidence type="ECO:0000313" key="2">
    <source>
        <dbReference type="Proteomes" id="UP000008867"/>
    </source>
</evidence>
<organism evidence="1 2">
    <name type="scientific">Sporisorium reilianum (strain SRZ2)</name>
    <name type="common">Maize head smut fungus</name>
    <dbReference type="NCBI Taxonomy" id="999809"/>
    <lineage>
        <taxon>Eukaryota</taxon>
        <taxon>Fungi</taxon>
        <taxon>Dikarya</taxon>
        <taxon>Basidiomycota</taxon>
        <taxon>Ustilaginomycotina</taxon>
        <taxon>Ustilaginomycetes</taxon>
        <taxon>Ustilaginales</taxon>
        <taxon>Ustilaginaceae</taxon>
        <taxon>Sporisorium</taxon>
    </lineage>
</organism>
<name>E6ZNN6_SPORE</name>
<evidence type="ECO:0000313" key="1">
    <source>
        <dbReference type="EMBL" id="CBQ68887.1"/>
    </source>
</evidence>
<accession>E6ZNN6</accession>